<gene>
    <name evidence="2" type="ORF">A2812_03415</name>
</gene>
<evidence type="ECO:0000259" key="1">
    <source>
        <dbReference type="Pfam" id="PF21926"/>
    </source>
</evidence>
<dbReference type="InterPro" id="IPR054597">
    <property type="entry name" value="FeeM_cat"/>
</dbReference>
<accession>A0A1G2HPS7</accession>
<reference evidence="2 3" key="1">
    <citation type="journal article" date="2016" name="Nat. Commun.">
        <title>Thousands of microbial genomes shed light on interconnected biogeochemical processes in an aquifer system.</title>
        <authorList>
            <person name="Anantharaman K."/>
            <person name="Brown C.T."/>
            <person name="Hug L.A."/>
            <person name="Sharon I."/>
            <person name="Castelle C.J."/>
            <person name="Probst A.J."/>
            <person name="Thomas B.C."/>
            <person name="Singh A."/>
            <person name="Wilkins M.J."/>
            <person name="Karaoz U."/>
            <person name="Brodie E.L."/>
            <person name="Williams K.H."/>
            <person name="Hubbard S.S."/>
            <person name="Banfield J.F."/>
        </authorList>
    </citation>
    <scope>NUCLEOTIDE SEQUENCE [LARGE SCALE GENOMIC DNA]</scope>
</reference>
<dbReference type="Proteomes" id="UP000177190">
    <property type="component" value="Unassembled WGS sequence"/>
</dbReference>
<dbReference type="STRING" id="1802200.A2812_03415"/>
<feature type="domain" description="N-acyl amino acid synthase FeeM catalytic core" evidence="1">
    <location>
        <begin position="32"/>
        <end position="86"/>
    </location>
</feature>
<evidence type="ECO:0000313" key="2">
    <source>
        <dbReference type="EMBL" id="OGZ64221.1"/>
    </source>
</evidence>
<organism evidence="2 3">
    <name type="scientific">Candidatus Staskawiczbacteria bacterium RIFCSPHIGHO2_01_FULL_36_16</name>
    <dbReference type="NCBI Taxonomy" id="1802200"/>
    <lineage>
        <taxon>Bacteria</taxon>
        <taxon>Candidatus Staskawicziibacteriota</taxon>
    </lineage>
</organism>
<dbReference type="EMBL" id="MHOM01000025">
    <property type="protein sequence ID" value="OGZ64221.1"/>
    <property type="molecule type" value="Genomic_DNA"/>
</dbReference>
<dbReference type="SUPFAM" id="SSF55729">
    <property type="entry name" value="Acyl-CoA N-acyltransferases (Nat)"/>
    <property type="match status" value="1"/>
</dbReference>
<name>A0A1G2HPS7_9BACT</name>
<proteinExistence type="predicted"/>
<dbReference type="InterPro" id="IPR016181">
    <property type="entry name" value="Acyl_CoA_acyltransferase"/>
</dbReference>
<dbReference type="AlphaFoldDB" id="A0A1G2HPS7"/>
<comment type="caution">
    <text evidence="2">The sequence shown here is derived from an EMBL/GenBank/DDBJ whole genome shotgun (WGS) entry which is preliminary data.</text>
</comment>
<protein>
    <recommendedName>
        <fullName evidence="1">N-acyl amino acid synthase FeeM catalytic core domain-containing protein</fullName>
    </recommendedName>
</protein>
<dbReference type="Gene3D" id="3.40.630.30">
    <property type="match status" value="1"/>
</dbReference>
<sequence length="244" mass="29010">MKLLSELFLKIDGENKSILFGIPNSQGEMEKMFLLRQEVYKRNNYISTESDKDEYDKDGKSTYFIAKIGDDVIGTVRLIKDIPLPTQKECFDFQEPKEMKEISLVNRAELSRLISIPYKGKIYLPRHLILLFLIDCICEYAQQKDILGGYSFITSKLYDKMTKIRIPFHIVKNFKQKYPPTGLMYPYFNKKDNQIVPIYYKLDEIKGYLENLFKNKRMFEKIGENKIRLKDNLYNRFLKFLKII</sequence>
<evidence type="ECO:0000313" key="3">
    <source>
        <dbReference type="Proteomes" id="UP000177190"/>
    </source>
</evidence>
<dbReference type="Pfam" id="PF21926">
    <property type="entry name" value="FeeM"/>
    <property type="match status" value="1"/>
</dbReference>